<name>A0A9W8HYS4_9FUNG</name>
<accession>A0A9W8HYS4</accession>
<reference evidence="2" key="1">
    <citation type="submission" date="2022-07" db="EMBL/GenBank/DDBJ databases">
        <title>Phylogenomic reconstructions and comparative analyses of Kickxellomycotina fungi.</title>
        <authorList>
            <person name="Reynolds N.K."/>
            <person name="Stajich J.E."/>
            <person name="Barry K."/>
            <person name="Grigoriev I.V."/>
            <person name="Crous P."/>
            <person name="Smith M.E."/>
        </authorList>
    </citation>
    <scope>NUCLEOTIDE SEQUENCE</scope>
    <source>
        <strain evidence="2">NRRL 1565</strain>
    </source>
</reference>
<comment type="caution">
    <text evidence="2">The sequence shown here is derived from an EMBL/GenBank/DDBJ whole genome shotgun (WGS) entry which is preliminary data.</text>
</comment>
<keyword evidence="3" id="KW-1185">Reference proteome</keyword>
<dbReference type="Proteomes" id="UP001140094">
    <property type="component" value="Unassembled WGS sequence"/>
</dbReference>
<evidence type="ECO:0000313" key="3">
    <source>
        <dbReference type="Proteomes" id="UP001140094"/>
    </source>
</evidence>
<organism evidence="2 3">
    <name type="scientific">Coemansia guatemalensis</name>
    <dbReference type="NCBI Taxonomy" id="2761395"/>
    <lineage>
        <taxon>Eukaryota</taxon>
        <taxon>Fungi</taxon>
        <taxon>Fungi incertae sedis</taxon>
        <taxon>Zoopagomycota</taxon>
        <taxon>Kickxellomycotina</taxon>
        <taxon>Kickxellomycetes</taxon>
        <taxon>Kickxellales</taxon>
        <taxon>Kickxellaceae</taxon>
        <taxon>Coemansia</taxon>
    </lineage>
</organism>
<gene>
    <name evidence="2" type="ORF">H4R20_001856</name>
</gene>
<dbReference type="EMBL" id="JANBUO010000235">
    <property type="protein sequence ID" value="KAJ2806007.1"/>
    <property type="molecule type" value="Genomic_DNA"/>
</dbReference>
<proteinExistence type="predicted"/>
<dbReference type="AlphaFoldDB" id="A0A9W8HYS4"/>
<protein>
    <submittedName>
        <fullName evidence="2">Uncharacterized protein</fullName>
    </submittedName>
</protein>
<sequence>MAAACVAGALAQDNSRRSKDIPPGGVSEPDPSDTIPPGATVADPLCPTFDPKNPLCFGLGP</sequence>
<feature type="region of interest" description="Disordered" evidence="1">
    <location>
        <begin position="1"/>
        <end position="52"/>
    </location>
</feature>
<evidence type="ECO:0000313" key="2">
    <source>
        <dbReference type="EMBL" id="KAJ2806007.1"/>
    </source>
</evidence>
<evidence type="ECO:0000256" key="1">
    <source>
        <dbReference type="SAM" id="MobiDB-lite"/>
    </source>
</evidence>